<proteinExistence type="predicted"/>
<comment type="caution">
    <text evidence="2">The sequence shown here is derived from an EMBL/GenBank/DDBJ whole genome shotgun (WGS) entry which is preliminary data.</text>
</comment>
<name>A0A5J4WZ40_9EUKA</name>
<evidence type="ECO:0000256" key="1">
    <source>
        <dbReference type="SAM" id="MobiDB-lite"/>
    </source>
</evidence>
<dbReference type="EMBL" id="SNRW01000593">
    <property type="protein sequence ID" value="KAA6400254.1"/>
    <property type="molecule type" value="Genomic_DNA"/>
</dbReference>
<accession>A0A5J4WZ40</accession>
<gene>
    <name evidence="2" type="ORF">EZS28_004221</name>
</gene>
<feature type="region of interest" description="Disordered" evidence="1">
    <location>
        <begin position="1"/>
        <end position="87"/>
    </location>
</feature>
<protein>
    <submittedName>
        <fullName evidence="2">Uncharacterized protein</fullName>
    </submittedName>
</protein>
<reference evidence="2 3" key="1">
    <citation type="submission" date="2019-03" db="EMBL/GenBank/DDBJ databases">
        <title>Single cell metagenomics reveals metabolic interactions within the superorganism composed of flagellate Streblomastix strix and complex community of Bacteroidetes bacteria on its surface.</title>
        <authorList>
            <person name="Treitli S.C."/>
            <person name="Kolisko M."/>
            <person name="Husnik F."/>
            <person name="Keeling P."/>
            <person name="Hampl V."/>
        </authorList>
    </citation>
    <scope>NUCLEOTIDE SEQUENCE [LARGE SCALE GENOMIC DNA]</scope>
    <source>
        <strain evidence="2">ST1C</strain>
    </source>
</reference>
<feature type="compositionally biased region" description="Basic and acidic residues" evidence="1">
    <location>
        <begin position="31"/>
        <end position="51"/>
    </location>
</feature>
<evidence type="ECO:0000313" key="3">
    <source>
        <dbReference type="Proteomes" id="UP000324800"/>
    </source>
</evidence>
<dbReference type="Proteomes" id="UP000324800">
    <property type="component" value="Unassembled WGS sequence"/>
</dbReference>
<evidence type="ECO:0000313" key="2">
    <source>
        <dbReference type="EMBL" id="KAA6400254.1"/>
    </source>
</evidence>
<organism evidence="2 3">
    <name type="scientific">Streblomastix strix</name>
    <dbReference type="NCBI Taxonomy" id="222440"/>
    <lineage>
        <taxon>Eukaryota</taxon>
        <taxon>Metamonada</taxon>
        <taxon>Preaxostyla</taxon>
        <taxon>Oxymonadida</taxon>
        <taxon>Streblomastigidae</taxon>
        <taxon>Streblomastix</taxon>
    </lineage>
</organism>
<feature type="compositionally biased region" description="Basic and acidic residues" evidence="1">
    <location>
        <begin position="69"/>
        <end position="82"/>
    </location>
</feature>
<sequence length="104" mass="11939">MKEKEKDVSYQSTRSKSKSDSSSSRHHSHRSSSDKEQIHSVRSTDSRRVQSDSDEQEQISDQDIIVEANVERGSQRDYFNGEREEDSLFGYSVLESNAHKEGID</sequence>
<dbReference type="AlphaFoldDB" id="A0A5J4WZ40"/>